<dbReference type="SUPFAM" id="SSF46689">
    <property type="entry name" value="Homeodomain-like"/>
    <property type="match status" value="2"/>
</dbReference>
<gene>
    <name evidence="5" type="ORF">KK060_14190</name>
</gene>
<name>A0ABS5VSN1_9BACT</name>
<dbReference type="PANTHER" id="PTHR43280:SF2">
    <property type="entry name" value="HTH-TYPE TRANSCRIPTIONAL REGULATOR EXSA"/>
    <property type="match status" value="1"/>
</dbReference>
<protein>
    <submittedName>
        <fullName evidence="5">AraC family transcriptional regulator</fullName>
    </submittedName>
</protein>
<dbReference type="PROSITE" id="PS01124">
    <property type="entry name" value="HTH_ARAC_FAMILY_2"/>
    <property type="match status" value="1"/>
</dbReference>
<evidence type="ECO:0000313" key="5">
    <source>
        <dbReference type="EMBL" id="MBT1704440.1"/>
    </source>
</evidence>
<proteinExistence type="predicted"/>
<dbReference type="InterPro" id="IPR018060">
    <property type="entry name" value="HTH_AraC"/>
</dbReference>
<comment type="caution">
    <text evidence="5">The sequence shown here is derived from an EMBL/GenBank/DDBJ whole genome shotgun (WGS) entry which is preliminary data.</text>
</comment>
<dbReference type="SMART" id="SM00342">
    <property type="entry name" value="HTH_ARAC"/>
    <property type="match status" value="1"/>
</dbReference>
<evidence type="ECO:0000256" key="2">
    <source>
        <dbReference type="ARBA" id="ARBA00023125"/>
    </source>
</evidence>
<evidence type="ECO:0000256" key="1">
    <source>
        <dbReference type="ARBA" id="ARBA00023015"/>
    </source>
</evidence>
<dbReference type="Gene3D" id="1.10.10.60">
    <property type="entry name" value="Homeodomain-like"/>
    <property type="match status" value="2"/>
</dbReference>
<dbReference type="Proteomes" id="UP000772618">
    <property type="component" value="Unassembled WGS sequence"/>
</dbReference>
<dbReference type="EMBL" id="JAHESD010000031">
    <property type="protein sequence ID" value="MBT1704440.1"/>
    <property type="molecule type" value="Genomic_DNA"/>
</dbReference>
<evidence type="ECO:0000259" key="4">
    <source>
        <dbReference type="PROSITE" id="PS01124"/>
    </source>
</evidence>
<dbReference type="RefSeq" id="WP_254154402.1">
    <property type="nucleotide sequence ID" value="NZ_JAHESD010000031.1"/>
</dbReference>
<accession>A0ABS5VSN1</accession>
<evidence type="ECO:0000313" key="6">
    <source>
        <dbReference type="Proteomes" id="UP000772618"/>
    </source>
</evidence>
<keyword evidence="6" id="KW-1185">Reference proteome</keyword>
<keyword evidence="3" id="KW-0804">Transcription</keyword>
<dbReference type="PRINTS" id="PR00032">
    <property type="entry name" value="HTHARAC"/>
</dbReference>
<dbReference type="PANTHER" id="PTHR43280">
    <property type="entry name" value="ARAC-FAMILY TRANSCRIPTIONAL REGULATOR"/>
    <property type="match status" value="1"/>
</dbReference>
<keyword evidence="1" id="KW-0805">Transcription regulation</keyword>
<dbReference type="InterPro" id="IPR009057">
    <property type="entry name" value="Homeodomain-like_sf"/>
</dbReference>
<feature type="domain" description="HTH araC/xylS-type" evidence="4">
    <location>
        <begin position="183"/>
        <end position="281"/>
    </location>
</feature>
<evidence type="ECO:0000256" key="3">
    <source>
        <dbReference type="ARBA" id="ARBA00023163"/>
    </source>
</evidence>
<keyword evidence="2" id="KW-0238">DNA-binding</keyword>
<dbReference type="InterPro" id="IPR020449">
    <property type="entry name" value="Tscrpt_reg_AraC-type_HTH"/>
</dbReference>
<organism evidence="5 6">
    <name type="scientific">Chryseosolibacter indicus</name>
    <dbReference type="NCBI Taxonomy" id="2782351"/>
    <lineage>
        <taxon>Bacteria</taxon>
        <taxon>Pseudomonadati</taxon>
        <taxon>Bacteroidota</taxon>
        <taxon>Cytophagia</taxon>
        <taxon>Cytophagales</taxon>
        <taxon>Chryseotaleaceae</taxon>
        <taxon>Chryseosolibacter</taxon>
    </lineage>
</organism>
<reference evidence="5 6" key="1">
    <citation type="submission" date="2021-05" db="EMBL/GenBank/DDBJ databases">
        <title>A Polyphasic approach of four new species of the genus Ohtaekwangia: Ohtaekwangia histidinii sp. nov., Ohtaekwangia cretensis sp. nov., Ohtaekwangia indiensis sp. nov., Ohtaekwangia reichenbachii sp. nov. from diverse environment.</title>
        <authorList>
            <person name="Octaviana S."/>
        </authorList>
    </citation>
    <scope>NUCLEOTIDE SEQUENCE [LARGE SCALE GENOMIC DNA]</scope>
    <source>
        <strain evidence="5 6">PWU20</strain>
    </source>
</reference>
<sequence>MKNPETHLTQPRLVNYLFKSDFYEIKNWILDFDRHTSFEREFNDCLCAVHIQRGTLTKKMYQLTTGHVTLELPDFEYQLLPSRGSCTIINFTNKFYAQLQDELQIDNLFKKQGKNTLSVQTKASPESEFVLFTILNTIQHNDCVQLDALVLDFLNEFLKTTRSSPQESVLHQSHNRHHQEAVEHAKEYLQANFYKSISLVGLSRYCGISLFYLSRLFKSYTNYSPHQYLLNVRLKHGEMLLKETSKSIVDITYASGFTSPEYFSTLFKRKYNQVPSSYRMRR</sequence>
<dbReference type="Pfam" id="PF12833">
    <property type="entry name" value="HTH_18"/>
    <property type="match status" value="1"/>
</dbReference>